<reference evidence="2 3" key="1">
    <citation type="journal article" date="2020" name="G3 (Bethesda)">
        <title>Improved Reference Genome for Cyclotella cryptica CCMP332, a Model for Cell Wall Morphogenesis, Salinity Adaptation, and Lipid Production in Diatoms (Bacillariophyta).</title>
        <authorList>
            <person name="Roberts W.R."/>
            <person name="Downey K.M."/>
            <person name="Ruck E.C."/>
            <person name="Traller J.C."/>
            <person name="Alverson A.J."/>
        </authorList>
    </citation>
    <scope>NUCLEOTIDE SEQUENCE [LARGE SCALE GENOMIC DNA]</scope>
    <source>
        <strain evidence="2 3">CCMP332</strain>
    </source>
</reference>
<sequence>SRLLDVGSRWIVLPIIRAKRDERRLFKNLCRCMPYLACIDVSSDNPDASSSEPSRTRRRANSLFQPA</sequence>
<gene>
    <name evidence="2" type="ORF">HJC23_012181</name>
</gene>
<dbReference type="EMBL" id="JABMIG020000112">
    <property type="protein sequence ID" value="KAL3791591.1"/>
    <property type="molecule type" value="Genomic_DNA"/>
</dbReference>
<protein>
    <submittedName>
        <fullName evidence="2">Uncharacterized protein</fullName>
    </submittedName>
</protein>
<evidence type="ECO:0000313" key="3">
    <source>
        <dbReference type="Proteomes" id="UP001516023"/>
    </source>
</evidence>
<evidence type="ECO:0000313" key="2">
    <source>
        <dbReference type="EMBL" id="KAL3791591.1"/>
    </source>
</evidence>
<dbReference type="AlphaFoldDB" id="A0ABD3PV12"/>
<proteinExistence type="predicted"/>
<keyword evidence="3" id="KW-1185">Reference proteome</keyword>
<feature type="region of interest" description="Disordered" evidence="1">
    <location>
        <begin position="42"/>
        <end position="67"/>
    </location>
</feature>
<feature type="non-terminal residue" evidence="2">
    <location>
        <position position="1"/>
    </location>
</feature>
<evidence type="ECO:0000256" key="1">
    <source>
        <dbReference type="SAM" id="MobiDB-lite"/>
    </source>
</evidence>
<feature type="compositionally biased region" description="Polar residues" evidence="1">
    <location>
        <begin position="42"/>
        <end position="53"/>
    </location>
</feature>
<accession>A0ABD3PV12</accession>
<dbReference type="Proteomes" id="UP001516023">
    <property type="component" value="Unassembled WGS sequence"/>
</dbReference>
<organism evidence="2 3">
    <name type="scientific">Cyclotella cryptica</name>
    <dbReference type="NCBI Taxonomy" id="29204"/>
    <lineage>
        <taxon>Eukaryota</taxon>
        <taxon>Sar</taxon>
        <taxon>Stramenopiles</taxon>
        <taxon>Ochrophyta</taxon>
        <taxon>Bacillariophyta</taxon>
        <taxon>Coscinodiscophyceae</taxon>
        <taxon>Thalassiosirophycidae</taxon>
        <taxon>Stephanodiscales</taxon>
        <taxon>Stephanodiscaceae</taxon>
        <taxon>Cyclotella</taxon>
    </lineage>
</organism>
<name>A0ABD3PV12_9STRA</name>
<comment type="caution">
    <text evidence="2">The sequence shown here is derived from an EMBL/GenBank/DDBJ whole genome shotgun (WGS) entry which is preliminary data.</text>
</comment>